<gene>
    <name evidence="1" type="ORF">LEP1GSC108_3927</name>
</gene>
<accession>M6Q1P9</accession>
<evidence type="ECO:0000313" key="1">
    <source>
        <dbReference type="EMBL" id="EMN89219.1"/>
    </source>
</evidence>
<evidence type="ECO:0000313" key="2">
    <source>
        <dbReference type="Proteomes" id="UP000012118"/>
    </source>
</evidence>
<dbReference type="EMBL" id="AHNU02000062">
    <property type="protein sequence ID" value="EMN89219.1"/>
    <property type="molecule type" value="Genomic_DNA"/>
</dbReference>
<proteinExistence type="predicted"/>
<reference evidence="1 2" key="1">
    <citation type="submission" date="2013-01" db="EMBL/GenBank/DDBJ databases">
        <authorList>
            <person name="Harkins D.M."/>
            <person name="Durkin A.S."/>
            <person name="Brinkac L.M."/>
            <person name="Haft D.H."/>
            <person name="Selengut J.D."/>
            <person name="Sanka R."/>
            <person name="DePew J."/>
            <person name="Purushe J."/>
            <person name="Chanthongthip A."/>
            <person name="Lattana O."/>
            <person name="Phetsouvanh R."/>
            <person name="Newton P.N."/>
            <person name="Vinetz J.M."/>
            <person name="Sutton G.G."/>
            <person name="Nierman W.C."/>
            <person name="Fouts D.E."/>
        </authorList>
    </citation>
    <scope>NUCLEOTIDE SEQUENCE [LARGE SCALE GENOMIC DNA]</scope>
    <source>
        <strain evidence="1 2">UI 13098</strain>
    </source>
</reference>
<comment type="caution">
    <text evidence="1">The sequence shown here is derived from an EMBL/GenBank/DDBJ whole genome shotgun (WGS) entry which is preliminary data.</text>
</comment>
<dbReference type="Proteomes" id="UP000012118">
    <property type="component" value="Unassembled WGS sequence"/>
</dbReference>
<protein>
    <submittedName>
        <fullName evidence="1">Uncharacterized protein</fullName>
    </submittedName>
</protein>
<sequence length="76" mass="9401">MIPEYTVCKKFKSWEKIFNQVFWCSFSFLKKWKRHICMYIKFNFEYGSLSELETTQKNTLSLLKMLIPNQIILRYF</sequence>
<organism evidence="1 2">
    <name type="scientific">Leptospira weilii str. UI 13098</name>
    <dbReference type="NCBI Taxonomy" id="1088542"/>
    <lineage>
        <taxon>Bacteria</taxon>
        <taxon>Pseudomonadati</taxon>
        <taxon>Spirochaetota</taxon>
        <taxon>Spirochaetia</taxon>
        <taxon>Leptospirales</taxon>
        <taxon>Leptospiraceae</taxon>
        <taxon>Leptospira</taxon>
    </lineage>
</organism>
<dbReference type="AlphaFoldDB" id="M6Q1P9"/>
<name>M6Q1P9_9LEPT</name>
<keyword evidence="2" id="KW-1185">Reference proteome</keyword>